<dbReference type="PROSITE" id="PS50142">
    <property type="entry name" value="RNASE_3_2"/>
    <property type="match status" value="2"/>
</dbReference>
<gene>
    <name evidence="3" type="ORF">PENANT_c120G08539</name>
</gene>
<reference evidence="4" key="1">
    <citation type="journal article" date="2017" name="Nat. Microbiol.">
        <title>Global analysis of biosynthetic gene clusters reveals vast potential of secondary metabolite production in Penicillium species.</title>
        <authorList>
            <person name="Nielsen J.C."/>
            <person name="Grijseels S."/>
            <person name="Prigent S."/>
            <person name="Ji B."/>
            <person name="Dainat J."/>
            <person name="Nielsen K.F."/>
            <person name="Frisvad J.C."/>
            <person name="Workman M."/>
            <person name="Nielsen J."/>
        </authorList>
    </citation>
    <scope>NUCLEOTIDE SEQUENCE [LARGE SCALE GENOMIC DNA]</scope>
    <source>
        <strain evidence="4">IBT 31811</strain>
    </source>
</reference>
<dbReference type="PROSITE" id="PS00517">
    <property type="entry name" value="RNASE_3_1"/>
    <property type="match status" value="2"/>
</dbReference>
<dbReference type="PANTHER" id="PTHR14950">
    <property type="entry name" value="DICER-RELATED"/>
    <property type="match status" value="1"/>
</dbReference>
<dbReference type="GO" id="GO:0003723">
    <property type="term" value="F:RNA binding"/>
    <property type="evidence" value="ECO:0007669"/>
    <property type="project" value="TreeGrafter"/>
</dbReference>
<keyword evidence="4" id="KW-1185">Reference proteome</keyword>
<evidence type="ECO:0000256" key="1">
    <source>
        <dbReference type="ARBA" id="ARBA00022801"/>
    </source>
</evidence>
<evidence type="ECO:0000259" key="2">
    <source>
        <dbReference type="PROSITE" id="PS50142"/>
    </source>
</evidence>
<dbReference type="InterPro" id="IPR036389">
    <property type="entry name" value="RNase_III_sf"/>
</dbReference>
<sequence length="649" mass="73973">MALFTPVKLPSDASLDLFWDHQTTFTATLQPSNIEIALSPLQRHIIREITALLFHSTRGKSQQEDYPESLPFFTPDLPLEELKFWLDINQGSLAVQSEQTHVPILYPDGFIRSPMLHSTPHIFVRWIKNLETKGLFIECRPFEKRRNLMQRATLGQATSKTARISAAKCTIDSLSWELSRASLLIPPIIQLLHQHLMAQSAQLELFGGVPEIGLCSLAEALTSPSSQWPINYQRLEFLGDSLIKFFISIHAFRTYPRWHEGYLSKLKDLLVSNDRLTHAAHRACLGNFICAEFITRKHPVFSQKKYGGTKKEISGKVYADVVEALVAAAYEHGGMSLARKCLGKLLPEISNFTPTPRQPQKQDCQFPVHLEKKLDQLLDFKFKNRTLIWEALTHPSWQRDQTTGSYQRLEFLGDAVLDFLVARRLYTQCPKLAEGRMTEVRAALVNVDFLAFLCMDFALTEEFYYGREITTGDFKSTVQLRNTALWMFMRHDASDIVKMQTSYSDTYRMLGDGLKKSLKSGRSYPWATLARLGAPKFYSDLIESTIGAICIESEGDLDACERFLERINLMVYLKHFVKQDIRLEHPKNALDRIAGTRQTEFHVKETEDGLHSISVWLKGEKVASINHCSSRNEAFVRAADAAVSFLSRT</sequence>
<name>A0A1V6PIE5_9EURO</name>
<proteinExistence type="predicted"/>
<protein>
    <recommendedName>
        <fullName evidence="2">RNase III domain-containing protein</fullName>
    </recommendedName>
</protein>
<dbReference type="Gene3D" id="1.10.1520.10">
    <property type="entry name" value="Ribonuclease III domain"/>
    <property type="match status" value="2"/>
</dbReference>
<dbReference type="GO" id="GO:0005634">
    <property type="term" value="C:nucleus"/>
    <property type="evidence" value="ECO:0007669"/>
    <property type="project" value="TreeGrafter"/>
</dbReference>
<keyword evidence="1" id="KW-0378">Hydrolase</keyword>
<dbReference type="AlphaFoldDB" id="A0A1V6PIE5"/>
<dbReference type="Proteomes" id="UP000191672">
    <property type="component" value="Unassembled WGS sequence"/>
</dbReference>
<evidence type="ECO:0000313" key="4">
    <source>
        <dbReference type="Proteomes" id="UP000191672"/>
    </source>
</evidence>
<accession>A0A1V6PIE5</accession>
<dbReference type="PANTHER" id="PTHR14950:SF37">
    <property type="entry name" value="ENDORIBONUCLEASE DICER"/>
    <property type="match status" value="1"/>
</dbReference>
<dbReference type="GO" id="GO:0004525">
    <property type="term" value="F:ribonuclease III activity"/>
    <property type="evidence" value="ECO:0007669"/>
    <property type="project" value="InterPro"/>
</dbReference>
<organism evidence="3 4">
    <name type="scientific">Penicillium antarcticum</name>
    <dbReference type="NCBI Taxonomy" id="416450"/>
    <lineage>
        <taxon>Eukaryota</taxon>
        <taxon>Fungi</taxon>
        <taxon>Dikarya</taxon>
        <taxon>Ascomycota</taxon>
        <taxon>Pezizomycotina</taxon>
        <taxon>Eurotiomycetes</taxon>
        <taxon>Eurotiomycetidae</taxon>
        <taxon>Eurotiales</taxon>
        <taxon>Aspergillaceae</taxon>
        <taxon>Penicillium</taxon>
    </lineage>
</organism>
<comment type="caution">
    <text evidence="3">The sequence shown here is derived from an EMBL/GenBank/DDBJ whole genome shotgun (WGS) entry which is preliminary data.</text>
</comment>
<dbReference type="SUPFAM" id="SSF69065">
    <property type="entry name" value="RNase III domain-like"/>
    <property type="match status" value="2"/>
</dbReference>
<dbReference type="InterPro" id="IPR000999">
    <property type="entry name" value="RNase_III_dom"/>
</dbReference>
<dbReference type="STRING" id="416450.A0A1V6PIE5"/>
<dbReference type="GO" id="GO:0005737">
    <property type="term" value="C:cytoplasm"/>
    <property type="evidence" value="ECO:0007669"/>
    <property type="project" value="TreeGrafter"/>
</dbReference>
<evidence type="ECO:0000313" key="3">
    <source>
        <dbReference type="EMBL" id="OQD76751.1"/>
    </source>
</evidence>
<feature type="domain" description="RNase III" evidence="2">
    <location>
        <begin position="371"/>
        <end position="554"/>
    </location>
</feature>
<dbReference type="Pfam" id="PF00636">
    <property type="entry name" value="Ribonuclease_3"/>
    <property type="match status" value="2"/>
</dbReference>
<dbReference type="CDD" id="cd00593">
    <property type="entry name" value="RIBOc"/>
    <property type="match status" value="2"/>
</dbReference>
<dbReference type="SMART" id="SM00535">
    <property type="entry name" value="RIBOc"/>
    <property type="match status" value="2"/>
</dbReference>
<feature type="domain" description="RNase III" evidence="2">
    <location>
        <begin position="217"/>
        <end position="334"/>
    </location>
</feature>
<dbReference type="GO" id="GO:0030422">
    <property type="term" value="P:siRNA processing"/>
    <property type="evidence" value="ECO:0007669"/>
    <property type="project" value="TreeGrafter"/>
</dbReference>
<dbReference type="EMBL" id="MDYN01000120">
    <property type="protein sequence ID" value="OQD76751.1"/>
    <property type="molecule type" value="Genomic_DNA"/>
</dbReference>